<dbReference type="InterPro" id="IPR036259">
    <property type="entry name" value="MFS_trans_sf"/>
</dbReference>
<evidence type="ECO:0000256" key="2">
    <source>
        <dbReference type="ARBA" id="ARBA00008335"/>
    </source>
</evidence>
<feature type="transmembrane region" description="Helical" evidence="25">
    <location>
        <begin position="49"/>
        <end position="69"/>
    </location>
</feature>
<dbReference type="InterPro" id="IPR011701">
    <property type="entry name" value="MFS"/>
</dbReference>
<evidence type="ECO:0000256" key="6">
    <source>
        <dbReference type="ARBA" id="ARBA00023136"/>
    </source>
</evidence>
<feature type="transmembrane region" description="Helical" evidence="25">
    <location>
        <begin position="177"/>
        <end position="197"/>
    </location>
</feature>
<proteinExistence type="inferred from homology"/>
<comment type="catalytic activity">
    <reaction evidence="14">
        <text>L-aspartyl-L-lysine(out) = L-aspartyl-L-lysine(in)</text>
        <dbReference type="Rhea" id="RHEA:79411"/>
        <dbReference type="ChEBI" id="CHEBI:229953"/>
    </reaction>
</comment>
<feature type="transmembrane region" description="Helical" evidence="25">
    <location>
        <begin position="388"/>
        <end position="412"/>
    </location>
</feature>
<reference evidence="26" key="1">
    <citation type="journal article" date="2020" name="Stud. Mycol.">
        <title>101 Dothideomycetes genomes: a test case for predicting lifestyles and emergence of pathogens.</title>
        <authorList>
            <person name="Haridas S."/>
            <person name="Albert R."/>
            <person name="Binder M."/>
            <person name="Bloem J."/>
            <person name="Labutti K."/>
            <person name="Salamov A."/>
            <person name="Andreopoulos B."/>
            <person name="Baker S."/>
            <person name="Barry K."/>
            <person name="Bills G."/>
            <person name="Bluhm B."/>
            <person name="Cannon C."/>
            <person name="Castanera R."/>
            <person name="Culley D."/>
            <person name="Daum C."/>
            <person name="Ezra D."/>
            <person name="Gonzalez J."/>
            <person name="Henrissat B."/>
            <person name="Kuo A."/>
            <person name="Liang C."/>
            <person name="Lipzen A."/>
            <person name="Lutzoni F."/>
            <person name="Magnuson J."/>
            <person name="Mondo S."/>
            <person name="Nolan M."/>
            <person name="Ohm R."/>
            <person name="Pangilinan J."/>
            <person name="Park H.-J."/>
            <person name="Ramirez L."/>
            <person name="Alfaro M."/>
            <person name="Sun H."/>
            <person name="Tritt A."/>
            <person name="Yoshinaga Y."/>
            <person name="Zwiers L.-H."/>
            <person name="Turgeon B."/>
            <person name="Goodwin S."/>
            <person name="Spatafora J."/>
            <person name="Crous P."/>
            <person name="Grigoriev I."/>
        </authorList>
    </citation>
    <scope>NUCLEOTIDE SEQUENCE</scope>
    <source>
        <strain evidence="26">CBS 119687</strain>
    </source>
</reference>
<evidence type="ECO:0000256" key="21">
    <source>
        <dbReference type="ARBA" id="ARBA00044985"/>
    </source>
</evidence>
<protein>
    <recommendedName>
        <fullName evidence="21">Lysosomal dipeptide transporter MFSD1</fullName>
    </recommendedName>
    <alternativeName>
        <fullName evidence="22">Major facilitator superfamily domain-containing protein 1</fullName>
    </alternativeName>
</protein>
<keyword evidence="5 25" id="KW-1133">Transmembrane helix</keyword>
<evidence type="ECO:0000256" key="1">
    <source>
        <dbReference type="ARBA" id="ARBA00004155"/>
    </source>
</evidence>
<dbReference type="GeneID" id="54413314"/>
<feature type="transmembrane region" description="Helical" evidence="25">
    <location>
        <begin position="285"/>
        <end position="305"/>
    </location>
</feature>
<comment type="catalytic activity">
    <reaction evidence="17">
        <text>L-arginyl-glycine(out) = L-arginyl-glycine(in)</text>
        <dbReference type="Rhea" id="RHEA:79391"/>
        <dbReference type="ChEBI" id="CHEBI:229955"/>
    </reaction>
</comment>
<evidence type="ECO:0000256" key="17">
    <source>
        <dbReference type="ARBA" id="ARBA00044903"/>
    </source>
</evidence>
<comment type="catalytic activity">
    <reaction evidence="20">
        <text>L-lysyl-glycine(out) = L-lysyl-glycine(in)</text>
        <dbReference type="Rhea" id="RHEA:79407"/>
        <dbReference type="ChEBI" id="CHEBI:191202"/>
    </reaction>
</comment>
<keyword evidence="7" id="KW-0458">Lysosome</keyword>
<sequence length="455" mass="48876">MAPAVPPHVRGLVAVCIMMWGVYCVYGMPGTLSKPLQAHLSLTDSQYTYFLSAMYTVFAAPNTVLPFFSGFMIQRYGEKRAMKVTVGCVALGQLTFALGVELRQIWIIMLGRVVFGLGMEVLGVLANIIAARLFSDKKLTLALSLVLGVARMGSVSNSIMTPLLVARNGVASATWTMSLFAMSLTCLCSAYLLPGLPAPANNASRSFDIASIWRFSPVYWQLILICAVGYGGIGTFTNSAQRFLAARFFNNDQPAAGRALSITYTLAAVLVPPFGIVLEMPWFRIPFALLISNVLMTSAHLAFYIRSAGAILPLAMLGTAYALYGTAFWAGLARSILDAGPSQPAQRSESRVGLLESQEHDILSNETLSESHGSMLLDTSSDGQPDNLMAVGLGTATCFLNLSTALVPLLLAGVEQRFGYSGLEVVFITLAGCGCLASIKLAHMHRFAHTETKRP</sequence>
<comment type="catalytic activity">
    <reaction evidence="11">
        <text>L-alpha-aminoacyl-L-histidine(out) = L-alpha-aminoacyl-L-histidine(in)</text>
        <dbReference type="Rhea" id="RHEA:79375"/>
        <dbReference type="ChEBI" id="CHEBI:229967"/>
    </reaction>
</comment>
<organism evidence="26 27">
    <name type="scientific">Dothidotthia symphoricarpi CBS 119687</name>
    <dbReference type="NCBI Taxonomy" id="1392245"/>
    <lineage>
        <taxon>Eukaryota</taxon>
        <taxon>Fungi</taxon>
        <taxon>Dikarya</taxon>
        <taxon>Ascomycota</taxon>
        <taxon>Pezizomycotina</taxon>
        <taxon>Dothideomycetes</taxon>
        <taxon>Pleosporomycetidae</taxon>
        <taxon>Pleosporales</taxon>
        <taxon>Dothidotthiaceae</taxon>
        <taxon>Dothidotthia</taxon>
    </lineage>
</organism>
<evidence type="ECO:0000256" key="3">
    <source>
        <dbReference type="ARBA" id="ARBA00022448"/>
    </source>
</evidence>
<evidence type="ECO:0000256" key="11">
    <source>
        <dbReference type="ARBA" id="ARBA00044884"/>
    </source>
</evidence>
<comment type="catalytic activity">
    <reaction evidence="9">
        <text>L-histidyl-glycine(out) = L-histidyl-glycine(in)</text>
        <dbReference type="Rhea" id="RHEA:79395"/>
        <dbReference type="ChEBI" id="CHEBI:229957"/>
    </reaction>
</comment>
<evidence type="ECO:0000256" key="10">
    <source>
        <dbReference type="ARBA" id="ARBA00044881"/>
    </source>
</evidence>
<comment type="function">
    <text evidence="23">Lysosomal dipeptide uniporter that selectively exports lysine, arginine or histidine-containing dipeptides with a net positive charge from the lysosome lumen into the cytosol. Could play a role in a specific type of protein O-glycosylation indirectly regulating macrophages migration and tissue invasion. Also essential for liver homeostasis.</text>
</comment>
<dbReference type="RefSeq" id="XP_033524558.1">
    <property type="nucleotide sequence ID" value="XM_033672882.1"/>
</dbReference>
<name>A0A6A6AIB7_9PLEO</name>
<gene>
    <name evidence="26" type="ORF">P153DRAFT_431204</name>
</gene>
<dbReference type="PANTHER" id="PTHR23512:SF3">
    <property type="entry name" value="MAJOR FACILITATOR SUPERFAMILY DOMAIN-CONTAINING PROTEIN 1"/>
    <property type="match status" value="1"/>
</dbReference>
<comment type="subunit">
    <text evidence="24">Homodimer. Interacts with lysosomal protein GLMP (via lumenal domain); the interaction starts while both proteins are still in the endoplasmic reticulum and is required for stabilization of MFSD1 in lysosomes but has no direct effect on its targeting to lysosomes or transporter activity.</text>
</comment>
<dbReference type="GO" id="GO:0022857">
    <property type="term" value="F:transmembrane transporter activity"/>
    <property type="evidence" value="ECO:0007669"/>
    <property type="project" value="InterPro"/>
</dbReference>
<evidence type="ECO:0000256" key="5">
    <source>
        <dbReference type="ARBA" id="ARBA00022989"/>
    </source>
</evidence>
<comment type="similarity">
    <text evidence="2">Belongs to the major facilitator superfamily.</text>
</comment>
<comment type="catalytic activity">
    <reaction evidence="16">
        <text>L-lysyl-L-lysine(out) = L-lysyl-L-lysine(in)</text>
        <dbReference type="Rhea" id="RHEA:79403"/>
        <dbReference type="ChEBI" id="CHEBI:229956"/>
    </reaction>
</comment>
<evidence type="ECO:0000256" key="16">
    <source>
        <dbReference type="ARBA" id="ARBA00044900"/>
    </source>
</evidence>
<comment type="catalytic activity">
    <reaction evidence="15">
        <text>L-arginyl-L-alpha-amino acid(out) = L-arginyl-L-alpha-amino acid(in)</text>
        <dbReference type="Rhea" id="RHEA:79371"/>
        <dbReference type="ChEBI" id="CHEBI:84315"/>
    </reaction>
</comment>
<keyword evidence="4 25" id="KW-0812">Transmembrane</keyword>
<feature type="transmembrane region" description="Helical" evidence="25">
    <location>
        <begin position="418"/>
        <end position="439"/>
    </location>
</feature>
<dbReference type="Pfam" id="PF07690">
    <property type="entry name" value="MFS_1"/>
    <property type="match status" value="1"/>
</dbReference>
<dbReference type="OrthoDB" id="424834at2759"/>
<keyword evidence="6 25" id="KW-0472">Membrane</keyword>
<evidence type="ECO:0000256" key="18">
    <source>
        <dbReference type="ARBA" id="ARBA00044912"/>
    </source>
</evidence>
<dbReference type="Gene3D" id="1.20.1250.20">
    <property type="entry name" value="MFS general substrate transporter like domains"/>
    <property type="match status" value="1"/>
</dbReference>
<comment type="catalytic activity">
    <reaction evidence="13">
        <text>L-alpha-aminoacyl-L-lysine(out) = L-alpha-aminoacyl-L-lysine(in)</text>
        <dbReference type="Rhea" id="RHEA:79383"/>
        <dbReference type="ChEBI" id="CHEBI:229966"/>
    </reaction>
</comment>
<feature type="transmembrane region" description="Helical" evidence="25">
    <location>
        <begin position="105"/>
        <end position="129"/>
    </location>
</feature>
<dbReference type="EMBL" id="ML977505">
    <property type="protein sequence ID" value="KAF2130171.1"/>
    <property type="molecule type" value="Genomic_DNA"/>
</dbReference>
<feature type="transmembrane region" description="Helical" evidence="25">
    <location>
        <begin position="256"/>
        <end position="278"/>
    </location>
</feature>
<evidence type="ECO:0000256" key="14">
    <source>
        <dbReference type="ARBA" id="ARBA00044898"/>
    </source>
</evidence>
<comment type="subcellular location">
    <subcellularLocation>
        <location evidence="1">Lysosome membrane</location>
        <topology evidence="1">Multi-pass membrane protein</topology>
    </subcellularLocation>
</comment>
<evidence type="ECO:0000256" key="24">
    <source>
        <dbReference type="ARBA" id="ARBA00046376"/>
    </source>
</evidence>
<evidence type="ECO:0000256" key="9">
    <source>
        <dbReference type="ARBA" id="ARBA00044878"/>
    </source>
</evidence>
<dbReference type="InterPro" id="IPR052187">
    <property type="entry name" value="MFSD1"/>
</dbReference>
<dbReference type="Proteomes" id="UP000799771">
    <property type="component" value="Unassembled WGS sequence"/>
</dbReference>
<evidence type="ECO:0000256" key="12">
    <source>
        <dbReference type="ARBA" id="ARBA00044891"/>
    </source>
</evidence>
<evidence type="ECO:0000256" key="19">
    <source>
        <dbReference type="ARBA" id="ARBA00044919"/>
    </source>
</evidence>
<evidence type="ECO:0000256" key="25">
    <source>
        <dbReference type="SAM" id="Phobius"/>
    </source>
</evidence>
<keyword evidence="3" id="KW-0813">Transport</keyword>
<feature type="transmembrane region" description="Helical" evidence="25">
    <location>
        <begin position="81"/>
        <end position="99"/>
    </location>
</feature>
<evidence type="ECO:0000256" key="22">
    <source>
        <dbReference type="ARBA" id="ARBA00045018"/>
    </source>
</evidence>
<accession>A0A6A6AIB7</accession>
<evidence type="ECO:0000256" key="13">
    <source>
        <dbReference type="ARBA" id="ARBA00044893"/>
    </source>
</evidence>
<comment type="catalytic activity">
    <reaction evidence="10">
        <text>L-alpha-aminoacyl-L-arginine(out) = L-alpha-aminoacyl-L-arginine(in)</text>
        <dbReference type="Rhea" id="RHEA:79367"/>
        <dbReference type="ChEBI" id="CHEBI:229968"/>
    </reaction>
</comment>
<evidence type="ECO:0000256" key="20">
    <source>
        <dbReference type="ARBA" id="ARBA00044924"/>
    </source>
</evidence>
<evidence type="ECO:0000256" key="8">
    <source>
        <dbReference type="ARBA" id="ARBA00044876"/>
    </source>
</evidence>
<evidence type="ECO:0000256" key="15">
    <source>
        <dbReference type="ARBA" id="ARBA00044899"/>
    </source>
</evidence>
<dbReference type="AlphaFoldDB" id="A0A6A6AIB7"/>
<evidence type="ECO:0000256" key="7">
    <source>
        <dbReference type="ARBA" id="ARBA00023228"/>
    </source>
</evidence>
<evidence type="ECO:0000313" key="26">
    <source>
        <dbReference type="EMBL" id="KAF2130171.1"/>
    </source>
</evidence>
<comment type="catalytic activity">
    <reaction evidence="19">
        <text>L-alanyl-L-lysine(out) = L-alanyl-L-lysine(in)</text>
        <dbReference type="Rhea" id="RHEA:79415"/>
        <dbReference type="ChEBI" id="CHEBI:192470"/>
    </reaction>
</comment>
<comment type="catalytic activity">
    <reaction evidence="18">
        <text>L-histidyl-L-alpha-amino acid(out) = L-histidyl-L-alpha-amino acid(in)</text>
        <dbReference type="Rhea" id="RHEA:79379"/>
        <dbReference type="ChEBI" id="CHEBI:229964"/>
    </reaction>
</comment>
<comment type="catalytic activity">
    <reaction evidence="12">
        <text>L-lysyl-L-alpha-amino acid(out) = L-lysyl-L-alpha-amino acid(in)</text>
        <dbReference type="Rhea" id="RHEA:79387"/>
        <dbReference type="ChEBI" id="CHEBI:229965"/>
    </reaction>
</comment>
<dbReference type="PANTHER" id="PTHR23512">
    <property type="entry name" value="MAJOR FACILITATOR SUPERFAMILY DOMAIN-CONTAINING PROTEIN 1"/>
    <property type="match status" value="1"/>
</dbReference>
<feature type="transmembrane region" description="Helical" evidence="25">
    <location>
        <begin position="218"/>
        <end position="236"/>
    </location>
</feature>
<evidence type="ECO:0000256" key="4">
    <source>
        <dbReference type="ARBA" id="ARBA00022692"/>
    </source>
</evidence>
<dbReference type="SUPFAM" id="SSF103473">
    <property type="entry name" value="MFS general substrate transporter"/>
    <property type="match status" value="1"/>
</dbReference>
<feature type="transmembrane region" description="Helical" evidence="25">
    <location>
        <begin position="311"/>
        <end position="332"/>
    </location>
</feature>
<comment type="catalytic activity">
    <reaction evidence="8">
        <text>L-lysyl-L-alanine(out) = L-lysyl-L-alanine(in)</text>
        <dbReference type="Rhea" id="RHEA:79399"/>
        <dbReference type="ChEBI" id="CHEBI:229954"/>
    </reaction>
</comment>
<evidence type="ECO:0000256" key="23">
    <source>
        <dbReference type="ARBA" id="ARBA00045709"/>
    </source>
</evidence>
<feature type="transmembrane region" description="Helical" evidence="25">
    <location>
        <begin position="12"/>
        <end position="29"/>
    </location>
</feature>
<evidence type="ECO:0000313" key="27">
    <source>
        <dbReference type="Proteomes" id="UP000799771"/>
    </source>
</evidence>
<keyword evidence="27" id="KW-1185">Reference proteome</keyword>